<name>A0A7W8NSD7_9DEIO</name>
<feature type="binding site" evidence="3">
    <location>
        <position position="132"/>
    </location>
    <ligand>
        <name>a divalent metal cation</name>
        <dbReference type="ChEBI" id="CHEBI:60240"/>
    </ligand>
</feature>
<keyword evidence="8" id="KW-1185">Reference proteome</keyword>
<evidence type="ECO:0000256" key="1">
    <source>
        <dbReference type="ARBA" id="ARBA00008635"/>
    </source>
</evidence>
<reference evidence="6 7" key="3">
    <citation type="submission" date="2020-08" db="EMBL/GenBank/DDBJ databases">
        <title>Genomic Encyclopedia of Type Strains, Phase IV (KMG-IV): sequencing the most valuable type-strain genomes for metagenomic binning, comparative biology and taxonomic classification.</title>
        <authorList>
            <person name="Goeker M."/>
        </authorList>
    </citation>
    <scope>NUCLEOTIDE SEQUENCE [LARGE SCALE GENOMIC DNA]</scope>
    <source>
        <strain evidence="6 7">DSM 27521</strain>
    </source>
</reference>
<dbReference type="RefSeq" id="WP_184115641.1">
    <property type="nucleotide sequence ID" value="NZ_BNAJ01000016.1"/>
</dbReference>
<dbReference type="GO" id="GO:0046872">
    <property type="term" value="F:metal ion binding"/>
    <property type="evidence" value="ECO:0007669"/>
    <property type="project" value="UniProtKB-KW"/>
</dbReference>
<proteinExistence type="inferred from homology"/>
<dbReference type="InterPro" id="IPR034660">
    <property type="entry name" value="DinB/YfiT-like"/>
</dbReference>
<evidence type="ECO:0000313" key="8">
    <source>
        <dbReference type="Proteomes" id="UP000619376"/>
    </source>
</evidence>
<feature type="binding site" evidence="3">
    <location>
        <position position="128"/>
    </location>
    <ligand>
        <name>a divalent metal cation</name>
        <dbReference type="ChEBI" id="CHEBI:60240"/>
    </ligand>
</feature>
<keyword evidence="2 3" id="KW-0479">Metal-binding</keyword>
<dbReference type="SUPFAM" id="SSF109854">
    <property type="entry name" value="DinB/YfiT-like putative metalloenzymes"/>
    <property type="match status" value="1"/>
</dbReference>
<evidence type="ECO:0000313" key="7">
    <source>
        <dbReference type="Proteomes" id="UP000539473"/>
    </source>
</evidence>
<feature type="binding site" evidence="3">
    <location>
        <position position="49"/>
    </location>
    <ligand>
        <name>a divalent metal cation</name>
        <dbReference type="ChEBI" id="CHEBI:60240"/>
    </ligand>
</feature>
<reference evidence="5" key="1">
    <citation type="journal article" date="2014" name="Int. J. Syst. Evol. Microbiol.">
        <title>Complete genome of a new Firmicutes species belonging to the dominant human colonic microbiota ('Ruminococcus bicirculans') reveals two chromosomes and a selective capacity to utilize plant glucans.</title>
        <authorList>
            <consortium name="NISC Comparative Sequencing Program"/>
            <person name="Wegmann U."/>
            <person name="Louis P."/>
            <person name="Goesmann A."/>
            <person name="Henrissat B."/>
            <person name="Duncan S.H."/>
            <person name="Flint H.J."/>
        </authorList>
    </citation>
    <scope>NUCLEOTIDE SEQUENCE</scope>
    <source>
        <strain evidence="5">CGMCC 1.18437</strain>
    </source>
</reference>
<evidence type="ECO:0000256" key="3">
    <source>
        <dbReference type="PIRSR" id="PIRSR607837-1"/>
    </source>
</evidence>
<dbReference type="Proteomes" id="UP000539473">
    <property type="component" value="Unassembled WGS sequence"/>
</dbReference>
<dbReference type="Pfam" id="PF05163">
    <property type="entry name" value="DinB"/>
    <property type="match status" value="1"/>
</dbReference>
<feature type="region of interest" description="Disordered" evidence="4">
    <location>
        <begin position="148"/>
        <end position="167"/>
    </location>
</feature>
<dbReference type="PANTHER" id="PTHR37302">
    <property type="entry name" value="SLR1116 PROTEIN"/>
    <property type="match status" value="1"/>
</dbReference>
<dbReference type="Gene3D" id="1.20.120.450">
    <property type="entry name" value="dinb family like domain"/>
    <property type="match status" value="1"/>
</dbReference>
<sequence length="167" mass="18631">MNQDLRTLYPWVKFSRERLFAWAEALPDGVYTQDHPDFAYGSLRNVQAHIAGCYLVWVGRRGLNDTPHLDSAAIPDVAAMREVFAGVDAVMERAFGAFTTPDEEFDLPLGNEVLRVTQRWLVMHPITHEFHHKGQMLTMGRVLGHPYPAGPDTDLGAPGDVTTSRSG</sequence>
<accession>A0A7W8NSD7</accession>
<reference evidence="8" key="2">
    <citation type="journal article" date="2019" name="Int. J. Syst. Evol. Microbiol.">
        <title>The Global Catalogue of Microorganisms (GCM) 10K type strain sequencing project: providing services to taxonomists for standard genome sequencing and annotation.</title>
        <authorList>
            <consortium name="The Broad Institute Genomics Platform"/>
            <consortium name="The Broad Institute Genome Sequencing Center for Infectious Disease"/>
            <person name="Wu L."/>
            <person name="Ma J."/>
        </authorList>
    </citation>
    <scope>NUCLEOTIDE SEQUENCE [LARGE SCALE GENOMIC DNA]</scope>
    <source>
        <strain evidence="8">CGMCC 1.18437</strain>
    </source>
</reference>
<comment type="caution">
    <text evidence="6">The sequence shown here is derived from an EMBL/GenBank/DDBJ whole genome shotgun (WGS) entry which is preliminary data.</text>
</comment>
<dbReference type="PANTHER" id="PTHR37302:SF3">
    <property type="entry name" value="DAMAGE-INDUCIBLE PROTEIN DINB"/>
    <property type="match status" value="1"/>
</dbReference>
<evidence type="ECO:0000256" key="2">
    <source>
        <dbReference type="ARBA" id="ARBA00022723"/>
    </source>
</evidence>
<dbReference type="EMBL" id="JACHFK010000016">
    <property type="protein sequence ID" value="MBB5378845.1"/>
    <property type="molecule type" value="Genomic_DNA"/>
</dbReference>
<evidence type="ECO:0000313" key="6">
    <source>
        <dbReference type="EMBL" id="MBB5378845.1"/>
    </source>
</evidence>
<organism evidence="6 7">
    <name type="scientific">Deinococcus metalli</name>
    <dbReference type="NCBI Taxonomy" id="1141878"/>
    <lineage>
        <taxon>Bacteria</taxon>
        <taxon>Thermotogati</taxon>
        <taxon>Deinococcota</taxon>
        <taxon>Deinococci</taxon>
        <taxon>Deinococcales</taxon>
        <taxon>Deinococcaceae</taxon>
        <taxon>Deinococcus</taxon>
    </lineage>
</organism>
<dbReference type="InterPro" id="IPR007837">
    <property type="entry name" value="DinB"/>
</dbReference>
<evidence type="ECO:0000313" key="5">
    <source>
        <dbReference type="EMBL" id="GHF62112.1"/>
    </source>
</evidence>
<dbReference type="AlphaFoldDB" id="A0A7W8NSD7"/>
<gene>
    <name evidence="5" type="ORF">GCM10017781_42750</name>
    <name evidence="6" type="ORF">HNQ07_004352</name>
</gene>
<dbReference type="Proteomes" id="UP000619376">
    <property type="component" value="Unassembled WGS sequence"/>
</dbReference>
<reference evidence="5" key="4">
    <citation type="submission" date="2024-05" db="EMBL/GenBank/DDBJ databases">
        <authorList>
            <person name="Sun Q."/>
            <person name="Zhou Y."/>
        </authorList>
    </citation>
    <scope>NUCLEOTIDE SEQUENCE</scope>
    <source>
        <strain evidence="5">CGMCC 1.18437</strain>
    </source>
</reference>
<dbReference type="EMBL" id="BNAJ01000016">
    <property type="protein sequence ID" value="GHF62112.1"/>
    <property type="molecule type" value="Genomic_DNA"/>
</dbReference>
<comment type="similarity">
    <text evidence="1">Belongs to the DinB family.</text>
</comment>
<protein>
    <submittedName>
        <fullName evidence="5">DNA damage-inducible protein DinB</fullName>
    </submittedName>
    <submittedName>
        <fullName evidence="6">Putative damage-inducible protein DinB</fullName>
    </submittedName>
</protein>
<evidence type="ECO:0000256" key="4">
    <source>
        <dbReference type="SAM" id="MobiDB-lite"/>
    </source>
</evidence>